<dbReference type="Proteomes" id="UP000287394">
    <property type="component" value="Chromosome"/>
</dbReference>
<keyword evidence="2" id="KW-1185">Reference proteome</keyword>
<gene>
    <name evidence="1" type="ORF">CCAX7_19750</name>
</gene>
<accession>A0A402D2J9</accession>
<organism evidence="1 2">
    <name type="scientific">Capsulimonas corticalis</name>
    <dbReference type="NCBI Taxonomy" id="2219043"/>
    <lineage>
        <taxon>Bacteria</taxon>
        <taxon>Bacillati</taxon>
        <taxon>Armatimonadota</taxon>
        <taxon>Armatimonadia</taxon>
        <taxon>Capsulimonadales</taxon>
        <taxon>Capsulimonadaceae</taxon>
        <taxon>Capsulimonas</taxon>
    </lineage>
</organism>
<dbReference type="EMBL" id="AP025739">
    <property type="protein sequence ID" value="BDI29924.1"/>
    <property type="molecule type" value="Genomic_DNA"/>
</dbReference>
<dbReference type="KEGG" id="ccot:CCAX7_19750"/>
<dbReference type="AlphaFoldDB" id="A0A402D2J9"/>
<evidence type="ECO:0000313" key="1">
    <source>
        <dbReference type="EMBL" id="BDI29924.1"/>
    </source>
</evidence>
<reference evidence="1 2" key="1">
    <citation type="journal article" date="2019" name="Int. J. Syst. Evol. Microbiol.">
        <title>Capsulimonas corticalis gen. nov., sp. nov., an aerobic capsulated bacterium, of a novel bacterial order, Capsulimonadales ord. nov., of the class Armatimonadia of the phylum Armatimonadetes.</title>
        <authorList>
            <person name="Li J."/>
            <person name="Kudo C."/>
            <person name="Tonouchi A."/>
        </authorList>
    </citation>
    <scope>NUCLEOTIDE SEQUENCE [LARGE SCALE GENOMIC DNA]</scope>
    <source>
        <strain evidence="1 2">AX-7</strain>
    </source>
</reference>
<protein>
    <submittedName>
        <fullName evidence="1">Uncharacterized protein</fullName>
    </submittedName>
</protein>
<evidence type="ECO:0000313" key="2">
    <source>
        <dbReference type="Proteomes" id="UP000287394"/>
    </source>
</evidence>
<sequence length="219" mass="23781">MSAAPAALYHAAPLHYLPHILQCGMLRCASVLAADGIAARPGARRRDRMLGLSDWVHLAPRARTPLLADKVRRGYPHALLIFDGPATLSLPGVALLPQNTKAWRARAAFEPVVDPASRARLMDDHLSHGRHPSMEILVQYALGLETLVRVALIDSTEAEMARDLTVRLGLARTAPLSIEPELFPGASSYYPQTLTSIADYFHACRAAGRLTAPPSIPFD</sequence>
<name>A0A402D2J9_9BACT</name>
<proteinExistence type="predicted"/>
<dbReference type="RefSeq" id="WP_119323768.1">
    <property type="nucleotide sequence ID" value="NZ_AP025739.1"/>
</dbReference>